<dbReference type="InterPro" id="IPR012675">
    <property type="entry name" value="Beta-grasp_dom_sf"/>
</dbReference>
<dbReference type="Gene3D" id="3.40.50.300">
    <property type="entry name" value="P-loop containing nucleotide triphosphate hydrolases"/>
    <property type="match status" value="1"/>
</dbReference>
<dbReference type="Pfam" id="PF13520">
    <property type="entry name" value="AA_permease_2"/>
    <property type="match status" value="1"/>
</dbReference>
<feature type="transmembrane region" description="Helical" evidence="8">
    <location>
        <begin position="785"/>
        <end position="805"/>
    </location>
</feature>
<dbReference type="GO" id="GO:0005525">
    <property type="term" value="F:GTP binding"/>
    <property type="evidence" value="ECO:0007669"/>
    <property type="project" value="InterPro"/>
</dbReference>
<keyword evidence="3" id="KW-0547">Nucleotide-binding</keyword>
<feature type="transmembrane region" description="Helical" evidence="8">
    <location>
        <begin position="682"/>
        <end position="702"/>
    </location>
</feature>
<dbReference type="OrthoDB" id="424823at2759"/>
<dbReference type="SUPFAM" id="SSF81271">
    <property type="entry name" value="TGS-like"/>
    <property type="match status" value="1"/>
</dbReference>
<evidence type="ECO:0000256" key="1">
    <source>
        <dbReference type="ARBA" id="ARBA00004141"/>
    </source>
</evidence>
<dbReference type="InterPro" id="IPR006073">
    <property type="entry name" value="GTP-bd"/>
</dbReference>
<dbReference type="Proteomes" id="UP000053317">
    <property type="component" value="Unassembled WGS sequence"/>
</dbReference>
<comment type="caution">
    <text evidence="10">The sequence shown here is derived from an EMBL/GenBank/DDBJ whole genome shotgun (WGS) entry which is preliminary data.</text>
</comment>
<evidence type="ECO:0000313" key="10">
    <source>
        <dbReference type="EMBL" id="KKY24982.1"/>
    </source>
</evidence>
<dbReference type="InterPro" id="IPR013029">
    <property type="entry name" value="YchF_C"/>
</dbReference>
<dbReference type="InterPro" id="IPR027417">
    <property type="entry name" value="P-loop_NTPase"/>
</dbReference>
<dbReference type="Pfam" id="PF06071">
    <property type="entry name" value="YchF-GTPase_C"/>
    <property type="match status" value="1"/>
</dbReference>
<protein>
    <recommendedName>
        <fullName evidence="7">Obg-like ATPase homolog</fullName>
    </recommendedName>
</protein>
<dbReference type="PANTHER" id="PTHR23305">
    <property type="entry name" value="OBG GTPASE FAMILY"/>
    <property type="match status" value="1"/>
</dbReference>
<dbReference type="InterPro" id="IPR004396">
    <property type="entry name" value="ATPase_YchF/OLA1"/>
</dbReference>
<accession>A0A0G2EQC0</accession>
<dbReference type="InterPro" id="IPR012676">
    <property type="entry name" value="TGS-like"/>
</dbReference>
<dbReference type="AlphaFoldDB" id="A0A0G2EQC0"/>
<dbReference type="NCBIfam" id="TIGR00092">
    <property type="entry name" value="redox-regulated ATPase YchF"/>
    <property type="match status" value="1"/>
</dbReference>
<dbReference type="Gene3D" id="1.20.1740.10">
    <property type="entry name" value="Amino acid/polyamine transporter I"/>
    <property type="match status" value="1"/>
</dbReference>
<feature type="transmembrane region" description="Helical" evidence="8">
    <location>
        <begin position="644"/>
        <end position="661"/>
    </location>
</feature>
<dbReference type="InterPro" id="IPR031167">
    <property type="entry name" value="G_OBG"/>
</dbReference>
<feature type="transmembrane region" description="Helical" evidence="8">
    <location>
        <begin position="519"/>
        <end position="538"/>
    </location>
</feature>
<dbReference type="PROSITE" id="PS51710">
    <property type="entry name" value="G_OBG"/>
    <property type="match status" value="1"/>
</dbReference>
<keyword evidence="5 8" id="KW-1133">Transmembrane helix</keyword>
<name>A0A0G2EQC0_PHACM</name>
<dbReference type="GO" id="GO:0005524">
    <property type="term" value="F:ATP binding"/>
    <property type="evidence" value="ECO:0007669"/>
    <property type="project" value="UniProtKB-KW"/>
</dbReference>
<keyword evidence="11" id="KW-1185">Reference proteome</keyword>
<evidence type="ECO:0000256" key="5">
    <source>
        <dbReference type="ARBA" id="ARBA00022989"/>
    </source>
</evidence>
<evidence type="ECO:0000313" key="11">
    <source>
        <dbReference type="Proteomes" id="UP000053317"/>
    </source>
</evidence>
<dbReference type="CDD" id="cd01900">
    <property type="entry name" value="YchF"/>
    <property type="match status" value="1"/>
</dbReference>
<dbReference type="FunFam" id="1.10.150.300:FF:000001">
    <property type="entry name" value="Ribosome-binding ATPase YchF"/>
    <property type="match status" value="1"/>
</dbReference>
<keyword evidence="6 8" id="KW-0472">Membrane</keyword>
<organism evidence="10 11">
    <name type="scientific">Phaeomoniella chlamydospora</name>
    <name type="common">Phaeoacremonium chlamydosporum</name>
    <dbReference type="NCBI Taxonomy" id="158046"/>
    <lineage>
        <taxon>Eukaryota</taxon>
        <taxon>Fungi</taxon>
        <taxon>Dikarya</taxon>
        <taxon>Ascomycota</taxon>
        <taxon>Pezizomycotina</taxon>
        <taxon>Eurotiomycetes</taxon>
        <taxon>Chaetothyriomycetidae</taxon>
        <taxon>Phaeomoniellales</taxon>
        <taxon>Phaeomoniellaceae</taxon>
        <taxon>Phaeomoniella</taxon>
    </lineage>
</organism>
<reference evidence="10 11" key="2">
    <citation type="submission" date="2015-05" db="EMBL/GenBank/DDBJ databases">
        <authorList>
            <person name="Morales-Cruz A."/>
            <person name="Amrine K.C."/>
            <person name="Cantu D."/>
        </authorList>
    </citation>
    <scope>NUCLEOTIDE SEQUENCE [LARGE SCALE GENOMIC DNA]</scope>
    <source>
        <strain evidence="10">UCRPC4</strain>
    </source>
</reference>
<feature type="transmembrane region" description="Helical" evidence="8">
    <location>
        <begin position="595"/>
        <end position="617"/>
    </location>
</feature>
<dbReference type="PANTHER" id="PTHR23305:SF11">
    <property type="entry name" value="OBG-LIKE ATPASE 1"/>
    <property type="match status" value="1"/>
</dbReference>
<feature type="transmembrane region" description="Helical" evidence="8">
    <location>
        <begin position="878"/>
        <end position="900"/>
    </location>
</feature>
<dbReference type="Gene3D" id="1.10.150.300">
    <property type="entry name" value="TGS-like domain"/>
    <property type="match status" value="1"/>
</dbReference>
<dbReference type="GO" id="GO:0022857">
    <property type="term" value="F:transmembrane transporter activity"/>
    <property type="evidence" value="ECO:0007669"/>
    <property type="project" value="InterPro"/>
</dbReference>
<sequence>MPPKKEVKQEKVLLGRPGNNLKSGIVGLANVGKSTLFQAITKCSLGNPANFPYATIDPEEARVIVPDPRFDWLCEQYKPKSQVPANLTIYDIAGLTRGASTGAGLGNSFLSHIRAVDAIFQVVRCFDDAEIIHVEGDVNPTRDLDIISEELRIKDIEFVEKAKDALSKRTRIGGQSLEMKKLKEEEATVDKILQWLKDGKDVRKGDWTPKEVEAINPLFLLTAKPVVYLVNLSEKDYLRQKNKHLPKVMEWMKTNSPGDPIIPISVAFEDRLTRFDSDAEAEEECKKLGTKSSLPKVITTMRQSLNLGSFFTTGPDEVRQWTIRKGTKAPQAAGVIHTDFEKTFIQCIVYNYATLKEYGDEAAVKAAGKVMTKEKADLGSQATTMSPKQRQTVTAPLGEADIRPKNPLQSDFEDTASMDSDERFLNALGYKQTLHRQWKLFDSFAASFAALYFVGGIRVTFSIGIGAGGPAAYWSSYLVTCIFVFITAAVLAEICSALPAAGSIYFWAAEAGGRRYGRLFGFIVAWWSTTAWTTFVAAECQGAANFLLSEISVFNLPFPTDTSNIKFRAVQWIVSELILFISIGANYLSPSKYRLIFRVATYVILLDFLLNIIWLPIAVSKSYGFQSAEFVFTQTYNETGAPPVWNWMLSYFVTAGILVGFEASGHISEETKNASLTAARGIFSSAVASAVLGFPVVILFLFCTPDLNTLYALNAPQPFVSLYAMTLGKGGHVVMNIICILGLMLNTTVAGVASSRLIWAVARDGVLPFSGWISQVSANKEPRNAVTVMLIVAALLLCTILPSAVAFTSLISAAAVPTITAYALICFGRVFITPHEFKNARWSLGRWSRPLTLIALIWNTYLAAVLFSPIQFPVSAETFNYSSVIFGAITIFGLLSWLFTPEDRWLPAARLGKIREIDAALNESTSSSP</sequence>
<evidence type="ECO:0000256" key="6">
    <source>
        <dbReference type="ARBA" id="ARBA00023136"/>
    </source>
</evidence>
<evidence type="ECO:0000256" key="8">
    <source>
        <dbReference type="SAM" id="Phobius"/>
    </source>
</evidence>
<gene>
    <name evidence="10" type="ORF">UCRPC4_g02203</name>
</gene>
<proteinExistence type="predicted"/>
<feature type="transmembrane region" description="Helical" evidence="8">
    <location>
        <begin position="477"/>
        <end position="507"/>
    </location>
</feature>
<reference evidence="10 11" key="1">
    <citation type="submission" date="2015-05" db="EMBL/GenBank/DDBJ databases">
        <title>Distinctive expansion of gene families associated with plant cell wall degradation and secondary metabolism in the genomes of grapevine trunk pathogens.</title>
        <authorList>
            <person name="Lawrence D.P."/>
            <person name="Travadon R."/>
            <person name="Rolshausen P.E."/>
            <person name="Baumgartner K."/>
        </authorList>
    </citation>
    <scope>NUCLEOTIDE SEQUENCE [LARGE SCALE GENOMIC DNA]</scope>
    <source>
        <strain evidence="10">UCRPC4</strain>
    </source>
</reference>
<dbReference type="InterPro" id="IPR023192">
    <property type="entry name" value="TGS-like_dom_sf"/>
</dbReference>
<dbReference type="GO" id="GO:0016887">
    <property type="term" value="F:ATP hydrolysis activity"/>
    <property type="evidence" value="ECO:0007669"/>
    <property type="project" value="InterPro"/>
</dbReference>
<dbReference type="Pfam" id="PF01926">
    <property type="entry name" value="MMR_HSR1"/>
    <property type="match status" value="1"/>
</dbReference>
<dbReference type="Gene3D" id="3.10.20.30">
    <property type="match status" value="1"/>
</dbReference>
<evidence type="ECO:0000256" key="7">
    <source>
        <dbReference type="ARBA" id="ARBA00068719"/>
    </source>
</evidence>
<dbReference type="FunFam" id="3.10.20.30:FF:000001">
    <property type="entry name" value="Ribosome-binding ATPase YchF"/>
    <property type="match status" value="1"/>
</dbReference>
<evidence type="ECO:0000256" key="4">
    <source>
        <dbReference type="ARBA" id="ARBA00022840"/>
    </source>
</evidence>
<evidence type="ECO:0000259" key="9">
    <source>
        <dbReference type="PROSITE" id="PS51710"/>
    </source>
</evidence>
<dbReference type="InterPro" id="IPR041706">
    <property type="entry name" value="YchF_N"/>
</dbReference>
<feature type="transmembrane region" description="Helical" evidence="8">
    <location>
        <begin position="569"/>
        <end position="588"/>
    </location>
</feature>
<dbReference type="InterPro" id="IPR002293">
    <property type="entry name" value="AA/rel_permease1"/>
</dbReference>
<keyword evidence="2 8" id="KW-0812">Transmembrane</keyword>
<feature type="transmembrane region" description="Helical" evidence="8">
    <location>
        <begin position="444"/>
        <end position="465"/>
    </location>
</feature>
<feature type="domain" description="OBG-type G" evidence="9">
    <location>
        <begin position="21"/>
        <end position="284"/>
    </location>
</feature>
<dbReference type="PRINTS" id="PR00326">
    <property type="entry name" value="GTP1OBG"/>
</dbReference>
<dbReference type="EMBL" id="LCWF01000053">
    <property type="protein sequence ID" value="KKY24982.1"/>
    <property type="molecule type" value="Genomic_DNA"/>
</dbReference>
<evidence type="ECO:0000256" key="2">
    <source>
        <dbReference type="ARBA" id="ARBA00022692"/>
    </source>
</evidence>
<evidence type="ECO:0000256" key="3">
    <source>
        <dbReference type="ARBA" id="ARBA00022741"/>
    </source>
</evidence>
<comment type="subcellular location">
    <subcellularLocation>
        <location evidence="1">Membrane</location>
        <topology evidence="1">Multi-pass membrane protein</topology>
    </subcellularLocation>
</comment>
<dbReference type="SUPFAM" id="SSF52540">
    <property type="entry name" value="P-loop containing nucleoside triphosphate hydrolases"/>
    <property type="match status" value="1"/>
</dbReference>
<keyword evidence="4" id="KW-0067">ATP-binding</keyword>
<dbReference type="GO" id="GO:0016020">
    <property type="term" value="C:membrane"/>
    <property type="evidence" value="ECO:0007669"/>
    <property type="project" value="UniProtKB-SubCell"/>
</dbReference>
<feature type="transmembrane region" description="Helical" evidence="8">
    <location>
        <begin position="811"/>
        <end position="832"/>
    </location>
</feature>
<dbReference type="GO" id="GO:0005737">
    <property type="term" value="C:cytoplasm"/>
    <property type="evidence" value="ECO:0007669"/>
    <property type="project" value="TreeGrafter"/>
</dbReference>
<feature type="transmembrane region" description="Helical" evidence="8">
    <location>
        <begin position="853"/>
        <end position="872"/>
    </location>
</feature>
<feature type="transmembrane region" description="Helical" evidence="8">
    <location>
        <begin position="733"/>
        <end position="753"/>
    </location>
</feature>